<name>Q01UZ9_SOLUE</name>
<dbReference type="PANTHER" id="PTHR13748:SF62">
    <property type="entry name" value="COBW DOMAIN-CONTAINING PROTEIN"/>
    <property type="match status" value="1"/>
</dbReference>
<organism evidence="2">
    <name type="scientific">Solibacter usitatus (strain Ellin6076)</name>
    <dbReference type="NCBI Taxonomy" id="234267"/>
    <lineage>
        <taxon>Bacteria</taxon>
        <taxon>Pseudomonadati</taxon>
        <taxon>Acidobacteriota</taxon>
        <taxon>Terriglobia</taxon>
        <taxon>Bryobacterales</taxon>
        <taxon>Solibacteraceae</taxon>
        <taxon>Candidatus Solibacter</taxon>
    </lineage>
</organism>
<dbReference type="Gene3D" id="3.40.50.300">
    <property type="entry name" value="P-loop containing nucleotide triphosphate hydrolases"/>
    <property type="match status" value="1"/>
</dbReference>
<accession>Q01UZ9</accession>
<sequence length="310" mass="33553">MKPAIVVVGGFLGAGKTTLILAAARVLQQRGVRAAVILNDQGGELVDTRLVEAHGVAADQVTGGCFCCRFPNLIEAIERVAAQQPEVIFAEAVGSCTDIAATTLRPLLRDYPGRYRIAPLTVVAHERPENDDLRFLYDHQVAEADIVVGRDVDAEEWLAEVLGGKIAAGGRRVPLDYDRYAAAEAALAWFNGRATVRAARPTSPAMLVGPLLDRLAAEVPGNVHLKLFTQCDAGYLKAALTGNSREPRVEGSLDASPSRMHEILLNVRALASPEELRAIVEREFGVLEGAVTWQEVECFRPAAPVPYWRE</sequence>
<dbReference type="InterPro" id="IPR051316">
    <property type="entry name" value="Zinc-reg_GTPase_activator"/>
</dbReference>
<dbReference type="InParanoid" id="Q01UZ9"/>
<evidence type="ECO:0000259" key="1">
    <source>
        <dbReference type="Pfam" id="PF02492"/>
    </source>
</evidence>
<dbReference type="InterPro" id="IPR027417">
    <property type="entry name" value="P-loop_NTPase"/>
</dbReference>
<proteinExistence type="predicted"/>
<dbReference type="HOGENOM" id="CLU_749321_0_0_0"/>
<dbReference type="STRING" id="234267.Acid_5569"/>
<dbReference type="EMBL" id="CP000473">
    <property type="protein sequence ID" value="ABJ86516.1"/>
    <property type="molecule type" value="Genomic_DNA"/>
</dbReference>
<dbReference type="SUPFAM" id="SSF52540">
    <property type="entry name" value="P-loop containing nucleoside triphosphate hydrolases"/>
    <property type="match status" value="1"/>
</dbReference>
<evidence type="ECO:0000313" key="2">
    <source>
        <dbReference type="EMBL" id="ABJ86516.1"/>
    </source>
</evidence>
<feature type="domain" description="CobW/HypB/UreG nucleotide-binding" evidence="1">
    <location>
        <begin position="5"/>
        <end position="153"/>
    </location>
</feature>
<dbReference type="GO" id="GO:0005737">
    <property type="term" value="C:cytoplasm"/>
    <property type="evidence" value="ECO:0007669"/>
    <property type="project" value="TreeGrafter"/>
</dbReference>
<dbReference type="Pfam" id="PF02492">
    <property type="entry name" value="cobW"/>
    <property type="match status" value="1"/>
</dbReference>
<dbReference type="eggNOG" id="COG0523">
    <property type="taxonomic scope" value="Bacteria"/>
</dbReference>
<dbReference type="KEGG" id="sus:Acid_5569"/>
<dbReference type="AlphaFoldDB" id="Q01UZ9"/>
<gene>
    <name evidence="2" type="ordered locus">Acid_5569</name>
</gene>
<dbReference type="InterPro" id="IPR003495">
    <property type="entry name" value="CobW/HypB/UreG_nucleotide-bd"/>
</dbReference>
<dbReference type="PANTHER" id="PTHR13748">
    <property type="entry name" value="COBW-RELATED"/>
    <property type="match status" value="1"/>
</dbReference>
<reference evidence="2" key="1">
    <citation type="submission" date="2006-10" db="EMBL/GenBank/DDBJ databases">
        <title>Complete sequence of Solibacter usitatus Ellin6076.</title>
        <authorList>
            <consortium name="US DOE Joint Genome Institute"/>
            <person name="Copeland A."/>
            <person name="Lucas S."/>
            <person name="Lapidus A."/>
            <person name="Barry K."/>
            <person name="Detter J.C."/>
            <person name="Glavina del Rio T."/>
            <person name="Hammon N."/>
            <person name="Israni S."/>
            <person name="Dalin E."/>
            <person name="Tice H."/>
            <person name="Pitluck S."/>
            <person name="Thompson L.S."/>
            <person name="Brettin T."/>
            <person name="Bruce D."/>
            <person name="Han C."/>
            <person name="Tapia R."/>
            <person name="Gilna P."/>
            <person name="Schmutz J."/>
            <person name="Larimer F."/>
            <person name="Land M."/>
            <person name="Hauser L."/>
            <person name="Kyrpides N."/>
            <person name="Mikhailova N."/>
            <person name="Janssen P.H."/>
            <person name="Kuske C.R."/>
            <person name="Richardson P."/>
        </authorList>
    </citation>
    <scope>NUCLEOTIDE SEQUENCE</scope>
    <source>
        <strain evidence="2">Ellin6076</strain>
    </source>
</reference>
<protein>
    <submittedName>
        <fullName evidence="2">Cobalamin synthesis protein, P47K</fullName>
    </submittedName>
</protein>